<keyword evidence="3" id="KW-1185">Reference proteome</keyword>
<keyword evidence="1" id="KW-0472">Membrane</keyword>
<dbReference type="Proteomes" id="UP000183413">
    <property type="component" value="Unassembled WGS sequence"/>
</dbReference>
<accession>A0A1I5YL96</accession>
<dbReference type="GeneID" id="99654518"/>
<keyword evidence="1" id="KW-1133">Transmembrane helix</keyword>
<feature type="transmembrane region" description="Helical" evidence="1">
    <location>
        <begin position="47"/>
        <end position="70"/>
    </location>
</feature>
<feature type="transmembrane region" description="Helical" evidence="1">
    <location>
        <begin position="91"/>
        <end position="115"/>
    </location>
</feature>
<protein>
    <submittedName>
        <fullName evidence="2">Uncharacterized protein</fullName>
    </submittedName>
</protein>
<dbReference type="RefSeq" id="WP_024936441.1">
    <property type="nucleotide sequence ID" value="NZ_CP083237.1"/>
</dbReference>
<organism evidence="2 3">
    <name type="scientific">Actinomadura madurae</name>
    <dbReference type="NCBI Taxonomy" id="1993"/>
    <lineage>
        <taxon>Bacteria</taxon>
        <taxon>Bacillati</taxon>
        <taxon>Actinomycetota</taxon>
        <taxon>Actinomycetes</taxon>
        <taxon>Streptosporangiales</taxon>
        <taxon>Thermomonosporaceae</taxon>
        <taxon>Actinomadura</taxon>
    </lineage>
</organism>
<evidence type="ECO:0000256" key="1">
    <source>
        <dbReference type="SAM" id="Phobius"/>
    </source>
</evidence>
<dbReference type="InParanoid" id="A0A1I5YL96"/>
<feature type="transmembrane region" description="Helical" evidence="1">
    <location>
        <begin position="135"/>
        <end position="162"/>
    </location>
</feature>
<dbReference type="eggNOG" id="ENOG5032XFK">
    <property type="taxonomic scope" value="Bacteria"/>
</dbReference>
<dbReference type="AlphaFoldDB" id="A0A1I5YL96"/>
<keyword evidence="1" id="KW-0812">Transmembrane</keyword>
<gene>
    <name evidence="2" type="ORF">SAMN04489713_13433</name>
</gene>
<sequence>MAALLVPLTVLPSSLWRISAVTLHLPIMRDVGPDASGDLPSWMPLELYVVLLSVFSELLAFTAVGLVATWGEVFPRWIPFLRGRRVPTPVAVVPAALGATILTALWTWSAVALMLGRNMTGRPLTADDPLNADTWQGILAIVAYLPLVAWGPLLAAVTVAYYRRRTRARQ</sequence>
<evidence type="ECO:0000313" key="3">
    <source>
        <dbReference type="Proteomes" id="UP000183413"/>
    </source>
</evidence>
<dbReference type="EMBL" id="FOVH01000034">
    <property type="protein sequence ID" value="SFQ45021.1"/>
    <property type="molecule type" value="Genomic_DNA"/>
</dbReference>
<proteinExistence type="predicted"/>
<reference evidence="2 3" key="1">
    <citation type="submission" date="2016-10" db="EMBL/GenBank/DDBJ databases">
        <authorList>
            <person name="de Groot N.N."/>
        </authorList>
    </citation>
    <scope>NUCLEOTIDE SEQUENCE [LARGE SCALE GENOMIC DNA]</scope>
    <source>
        <strain evidence="2 3">DSM 43067</strain>
    </source>
</reference>
<dbReference type="STRING" id="1993.SAMN04489713_13433"/>
<name>A0A1I5YL96_9ACTN</name>
<evidence type="ECO:0000313" key="2">
    <source>
        <dbReference type="EMBL" id="SFQ45021.1"/>
    </source>
</evidence>